<dbReference type="InterPro" id="IPR015946">
    <property type="entry name" value="KH_dom-like_a/b"/>
</dbReference>
<dbReference type="Pfam" id="PF02566">
    <property type="entry name" value="OsmC"/>
    <property type="match status" value="1"/>
</dbReference>
<dbReference type="PANTHER" id="PTHR42830:SF2">
    <property type="entry name" value="OSMC_OHR FAMILY PROTEIN"/>
    <property type="match status" value="1"/>
</dbReference>
<dbReference type="KEGG" id="mcun:NCTC10297_01783"/>
<dbReference type="PANTHER" id="PTHR42830">
    <property type="entry name" value="OSMOTICALLY INDUCIBLE FAMILY PROTEIN"/>
    <property type="match status" value="1"/>
</dbReference>
<dbReference type="InterPro" id="IPR003718">
    <property type="entry name" value="OsmC/Ohr_fam"/>
</dbReference>
<dbReference type="Gene3D" id="3.30.300.20">
    <property type="match status" value="1"/>
</dbReference>
<reference evidence="1 2" key="1">
    <citation type="submission" date="2018-12" db="EMBL/GenBank/DDBJ databases">
        <authorList>
            <consortium name="Pathogen Informatics"/>
        </authorList>
    </citation>
    <scope>NUCLEOTIDE SEQUENCE [LARGE SCALE GENOMIC DNA]</scope>
    <source>
        <strain evidence="1 2">NCTC10297</strain>
    </source>
</reference>
<dbReference type="OrthoDB" id="9795405at2"/>
<name>A0A3S4QTA8_9GAMM</name>
<dbReference type="EMBL" id="LR134343">
    <property type="protein sequence ID" value="VEG13810.1"/>
    <property type="molecule type" value="Genomic_DNA"/>
</dbReference>
<sequence>MKTHQYTVSITWQGNLGVGTKDYTSYERNFVISADDKVDILASSDPAFRGDKHKWNPEELLLASISSCHKLWYLHLCAVNQIVVQAYQDNATAIMNEGDDKNAGQFVCATLNPVVKISQGDQKLALALHEQAHKLCFIANSIKFPVQCQATVLKAP</sequence>
<evidence type="ECO:0000313" key="2">
    <source>
        <dbReference type="Proteomes" id="UP000274100"/>
    </source>
</evidence>
<dbReference type="RefSeq" id="WP_126331449.1">
    <property type="nucleotide sequence ID" value="NZ_LR134343.1"/>
</dbReference>
<dbReference type="InterPro" id="IPR036102">
    <property type="entry name" value="OsmC/Ohrsf"/>
</dbReference>
<dbReference type="AlphaFoldDB" id="A0A3S4QTA8"/>
<dbReference type="SUPFAM" id="SSF82784">
    <property type="entry name" value="OsmC-like"/>
    <property type="match status" value="1"/>
</dbReference>
<gene>
    <name evidence="1" type="ORF">NCTC10297_01783</name>
</gene>
<protein>
    <submittedName>
        <fullName evidence="1">Peroxiredoxin, Ohr subfamily</fullName>
    </submittedName>
</protein>
<evidence type="ECO:0000313" key="1">
    <source>
        <dbReference type="EMBL" id="VEG13810.1"/>
    </source>
</evidence>
<accession>A0A3S4QTA8</accession>
<organism evidence="1 2">
    <name type="scientific">Moraxella cuniculi</name>
    <dbReference type="NCBI Taxonomy" id="34061"/>
    <lineage>
        <taxon>Bacteria</taxon>
        <taxon>Pseudomonadati</taxon>
        <taxon>Pseudomonadota</taxon>
        <taxon>Gammaproteobacteria</taxon>
        <taxon>Moraxellales</taxon>
        <taxon>Moraxellaceae</taxon>
        <taxon>Moraxella</taxon>
    </lineage>
</organism>
<dbReference type="Proteomes" id="UP000274100">
    <property type="component" value="Chromosome"/>
</dbReference>
<proteinExistence type="predicted"/>
<dbReference type="InterPro" id="IPR052707">
    <property type="entry name" value="OsmC_Ohr_Peroxiredoxin"/>
</dbReference>